<comment type="caution">
    <text evidence="2">The sequence shown here is derived from an EMBL/GenBank/DDBJ whole genome shotgun (WGS) entry which is preliminary data.</text>
</comment>
<dbReference type="GO" id="GO:0007508">
    <property type="term" value="P:larval heart development"/>
    <property type="evidence" value="ECO:0007669"/>
    <property type="project" value="TreeGrafter"/>
</dbReference>
<gene>
    <name evidence="2" type="ORF">MNOR_LOCUS886</name>
</gene>
<dbReference type="EMBL" id="CAXKWB010000210">
    <property type="protein sequence ID" value="CAL4059843.1"/>
    <property type="molecule type" value="Genomic_DNA"/>
</dbReference>
<name>A0AAV2PKE5_MEGNR</name>
<dbReference type="InterPro" id="IPR036691">
    <property type="entry name" value="Endo/exonu/phosph_ase_sf"/>
</dbReference>
<evidence type="ECO:0000313" key="3">
    <source>
        <dbReference type="Proteomes" id="UP001497623"/>
    </source>
</evidence>
<organism evidence="2 3">
    <name type="scientific">Meganyctiphanes norvegica</name>
    <name type="common">Northern krill</name>
    <name type="synonym">Thysanopoda norvegica</name>
    <dbReference type="NCBI Taxonomy" id="48144"/>
    <lineage>
        <taxon>Eukaryota</taxon>
        <taxon>Metazoa</taxon>
        <taxon>Ecdysozoa</taxon>
        <taxon>Arthropoda</taxon>
        <taxon>Crustacea</taxon>
        <taxon>Multicrustacea</taxon>
        <taxon>Malacostraca</taxon>
        <taxon>Eumalacostraca</taxon>
        <taxon>Eucarida</taxon>
        <taxon>Euphausiacea</taxon>
        <taxon>Euphausiidae</taxon>
        <taxon>Meganyctiphanes</taxon>
    </lineage>
</organism>
<dbReference type="SUPFAM" id="SSF56219">
    <property type="entry name" value="DNase I-like"/>
    <property type="match status" value="1"/>
</dbReference>
<reference evidence="2 3" key="1">
    <citation type="submission" date="2024-05" db="EMBL/GenBank/DDBJ databases">
        <authorList>
            <person name="Wallberg A."/>
        </authorList>
    </citation>
    <scope>NUCLEOTIDE SEQUENCE [LARGE SCALE GENOMIC DNA]</scope>
</reference>
<dbReference type="GO" id="GO:0003824">
    <property type="term" value="F:catalytic activity"/>
    <property type="evidence" value="ECO:0007669"/>
    <property type="project" value="InterPro"/>
</dbReference>
<dbReference type="GO" id="GO:0031012">
    <property type="term" value="C:extracellular matrix"/>
    <property type="evidence" value="ECO:0007669"/>
    <property type="project" value="TreeGrafter"/>
</dbReference>
<dbReference type="PANTHER" id="PTHR33395:SF22">
    <property type="entry name" value="REVERSE TRANSCRIPTASE DOMAIN-CONTAINING PROTEIN"/>
    <property type="match status" value="1"/>
</dbReference>
<dbReference type="AlphaFoldDB" id="A0AAV2PKE5"/>
<sequence length="323" mass="38270">MVLNNYKENTPWKIIYQNVRRLITTNSKEKVNFFKEYTEENNILLMNFTETWLSETMQEDMKIKGYQLYRGDRKGKNGGGTAIYVQEKYESHKVTEISVDGVEMIAVHIEKLNIINIVVYRPPDAKANHFMKILDKIRDILSETRVPEPTVIMTGDFNFSFIEWIREENGGCRWEEKLRSGATSEGRKQFDKLNEEMDRFSLVQIIEEPTRKKNTLDLIFTNEVSMFTEIEISKSNLSDHDLIELSTNIKTDRHQTKENVKKEAEKEPSFWQLNFHNEDVNWKLINEVLKRIQWEMLFDNKDTESCTITLLEILLKLCLKFFQ</sequence>
<dbReference type="PANTHER" id="PTHR33395">
    <property type="entry name" value="TRANSCRIPTASE, PUTATIVE-RELATED-RELATED"/>
    <property type="match status" value="1"/>
</dbReference>
<protein>
    <recommendedName>
        <fullName evidence="1">Endonuclease/exonuclease/phosphatase domain-containing protein</fullName>
    </recommendedName>
</protein>
<dbReference type="Gene3D" id="3.60.10.10">
    <property type="entry name" value="Endonuclease/exonuclease/phosphatase"/>
    <property type="match status" value="1"/>
</dbReference>
<proteinExistence type="predicted"/>
<evidence type="ECO:0000313" key="2">
    <source>
        <dbReference type="EMBL" id="CAL4059843.1"/>
    </source>
</evidence>
<keyword evidence="3" id="KW-1185">Reference proteome</keyword>
<evidence type="ECO:0000259" key="1">
    <source>
        <dbReference type="Pfam" id="PF14529"/>
    </source>
</evidence>
<dbReference type="Proteomes" id="UP001497623">
    <property type="component" value="Unassembled WGS sequence"/>
</dbReference>
<dbReference type="InterPro" id="IPR005135">
    <property type="entry name" value="Endo/exonuclease/phosphatase"/>
</dbReference>
<dbReference type="Pfam" id="PF14529">
    <property type="entry name" value="Exo_endo_phos_2"/>
    <property type="match status" value="1"/>
</dbReference>
<accession>A0AAV2PKE5</accession>
<feature type="domain" description="Endonuclease/exonuclease/phosphatase" evidence="1">
    <location>
        <begin position="116"/>
        <end position="243"/>
    </location>
</feature>
<dbReference type="GO" id="GO:0061343">
    <property type="term" value="P:cell adhesion involved in heart morphogenesis"/>
    <property type="evidence" value="ECO:0007669"/>
    <property type="project" value="TreeGrafter"/>
</dbReference>